<dbReference type="Proteomes" id="UP000234847">
    <property type="component" value="Unassembled WGS sequence"/>
</dbReference>
<dbReference type="AlphaFoldDB" id="A0AAX0VHS2"/>
<name>A0AAX0VHS2_MICLU</name>
<evidence type="ECO:0000256" key="1">
    <source>
        <dbReference type="SAM" id="MobiDB-lite"/>
    </source>
</evidence>
<accession>A0AAX0VHS2</accession>
<feature type="region of interest" description="Disordered" evidence="1">
    <location>
        <begin position="55"/>
        <end position="79"/>
    </location>
</feature>
<dbReference type="RefSeq" id="WP_101966175.1">
    <property type="nucleotide sequence ID" value="NZ_JANGFO010000048.1"/>
</dbReference>
<proteinExistence type="predicted"/>
<evidence type="ECO:0000313" key="2">
    <source>
        <dbReference type="EMBL" id="PKZ79679.1"/>
    </source>
</evidence>
<comment type="caution">
    <text evidence="2">The sequence shown here is derived from an EMBL/GenBank/DDBJ whole genome shotgun (WGS) entry which is preliminary data.</text>
</comment>
<reference evidence="2 3" key="1">
    <citation type="submission" date="2017-12" db="EMBL/GenBank/DDBJ databases">
        <title>Phylogenetic diversity of female urinary microbiome.</title>
        <authorList>
            <person name="Thomas-White K."/>
            <person name="Wolfe A.J."/>
        </authorList>
    </citation>
    <scope>NUCLEOTIDE SEQUENCE [LARGE SCALE GENOMIC DNA]</scope>
    <source>
        <strain evidence="2 3">UMB0038</strain>
    </source>
</reference>
<gene>
    <name evidence="2" type="ORF">CYJ95_11400</name>
</gene>
<dbReference type="EMBL" id="PKJT01000017">
    <property type="protein sequence ID" value="PKZ79679.1"/>
    <property type="molecule type" value="Genomic_DNA"/>
</dbReference>
<organism evidence="2 3">
    <name type="scientific">Micrococcus luteus</name>
    <name type="common">Micrococcus lysodeikticus</name>
    <dbReference type="NCBI Taxonomy" id="1270"/>
    <lineage>
        <taxon>Bacteria</taxon>
        <taxon>Bacillati</taxon>
        <taxon>Actinomycetota</taxon>
        <taxon>Actinomycetes</taxon>
        <taxon>Micrococcales</taxon>
        <taxon>Micrococcaceae</taxon>
        <taxon>Micrococcus</taxon>
    </lineage>
</organism>
<evidence type="ECO:0000313" key="3">
    <source>
        <dbReference type="Proteomes" id="UP000234847"/>
    </source>
</evidence>
<protein>
    <submittedName>
        <fullName evidence="2">Uncharacterized protein</fullName>
    </submittedName>
</protein>
<sequence length="79" mass="8865">MHPGPLRRTVAQPCEKYFVKVAALHERIRAMRTEDMTMRAIAEREGVSTRAVHYAIHKNDPPRTPDTPQAPKTDASADA</sequence>